<name>A0A382RJY1_9ZZZZ</name>
<dbReference type="AlphaFoldDB" id="A0A382RJY1"/>
<accession>A0A382RJY1</accession>
<evidence type="ECO:0000313" key="1">
    <source>
        <dbReference type="EMBL" id="SVC97427.1"/>
    </source>
</evidence>
<gene>
    <name evidence="1" type="ORF">METZ01_LOCUS350281</name>
</gene>
<proteinExistence type="predicted"/>
<dbReference type="EMBL" id="UINC01121931">
    <property type="protein sequence ID" value="SVC97427.1"/>
    <property type="molecule type" value="Genomic_DNA"/>
</dbReference>
<protein>
    <submittedName>
        <fullName evidence="1">Uncharacterized protein</fullName>
    </submittedName>
</protein>
<feature type="non-terminal residue" evidence="1">
    <location>
        <position position="27"/>
    </location>
</feature>
<organism evidence="1">
    <name type="scientific">marine metagenome</name>
    <dbReference type="NCBI Taxonomy" id="408172"/>
    <lineage>
        <taxon>unclassified sequences</taxon>
        <taxon>metagenomes</taxon>
        <taxon>ecological metagenomes</taxon>
    </lineage>
</organism>
<sequence>MILGHDLLVPNEDTRVYREALSLVKAK</sequence>
<reference evidence="1" key="1">
    <citation type="submission" date="2018-05" db="EMBL/GenBank/DDBJ databases">
        <authorList>
            <person name="Lanie J.A."/>
            <person name="Ng W.-L."/>
            <person name="Kazmierczak K.M."/>
            <person name="Andrzejewski T.M."/>
            <person name="Davidsen T.M."/>
            <person name="Wayne K.J."/>
            <person name="Tettelin H."/>
            <person name="Glass J.I."/>
            <person name="Rusch D."/>
            <person name="Podicherti R."/>
            <person name="Tsui H.-C.T."/>
            <person name="Winkler M.E."/>
        </authorList>
    </citation>
    <scope>NUCLEOTIDE SEQUENCE</scope>
</reference>